<feature type="compositionally biased region" description="Basic and acidic residues" evidence="3">
    <location>
        <begin position="908"/>
        <end position="919"/>
    </location>
</feature>
<dbReference type="SUPFAM" id="SSF56112">
    <property type="entry name" value="Protein kinase-like (PK-like)"/>
    <property type="match status" value="1"/>
</dbReference>
<feature type="region of interest" description="Disordered" evidence="3">
    <location>
        <begin position="1012"/>
        <end position="1093"/>
    </location>
</feature>
<feature type="compositionally biased region" description="Basic residues" evidence="3">
    <location>
        <begin position="842"/>
        <end position="859"/>
    </location>
</feature>
<dbReference type="PANTHER" id="PTHR11909">
    <property type="entry name" value="CASEIN KINASE-RELATED"/>
    <property type="match status" value="1"/>
</dbReference>
<feature type="compositionally biased region" description="Basic and acidic residues" evidence="3">
    <location>
        <begin position="684"/>
        <end position="706"/>
    </location>
</feature>
<dbReference type="InterPro" id="IPR017441">
    <property type="entry name" value="Protein_kinase_ATP_BS"/>
</dbReference>
<feature type="domain" description="Protein kinase" evidence="4">
    <location>
        <begin position="27"/>
        <end position="307"/>
    </location>
</feature>
<feature type="compositionally biased region" description="Pro residues" evidence="3">
    <location>
        <begin position="596"/>
        <end position="616"/>
    </location>
</feature>
<evidence type="ECO:0000256" key="3">
    <source>
        <dbReference type="SAM" id="MobiDB-lite"/>
    </source>
</evidence>
<accession>A0AAV1SZY9</accession>
<evidence type="ECO:0000259" key="4">
    <source>
        <dbReference type="PROSITE" id="PS50011"/>
    </source>
</evidence>
<dbReference type="PROSITE" id="PS50011">
    <property type="entry name" value="PROTEIN_KINASE_DOM"/>
    <property type="match status" value="1"/>
</dbReference>
<feature type="compositionally biased region" description="Basic and acidic residues" evidence="3">
    <location>
        <begin position="719"/>
        <end position="734"/>
    </location>
</feature>
<dbReference type="GO" id="GO:0004672">
    <property type="term" value="F:protein kinase activity"/>
    <property type="evidence" value="ECO:0007669"/>
    <property type="project" value="InterPro"/>
</dbReference>
<feature type="compositionally biased region" description="Low complexity" evidence="3">
    <location>
        <begin position="889"/>
        <end position="899"/>
    </location>
</feature>
<sequence length="1093" mass="125043">MMRAASSPLEPLNKNILLAGEVIAEKWKIGEKIGEGTFSQIYSAYSIESRDKVAVKVEAPSALKPVLEWESLILKSLQDCPYVCRYFYHGKHGDSTVLVMELLGESMSMLRMSPDSIHGVPLAKSVSVGLEMLDCIEAFHRHGYVHRDIKASNFALSAVERHLLKQQRYNIIDFGLSRQHIGEDRQVLPARPVAEFRGTSMYASLSSHRRQELGPKDDLWSWFYLVMDFLRGELPWATDAQLKNRQTVLSLKEHYTELNPGLLVEGLPGAMHLLEMMDYLQSLKYEDLPDYAKIRKQLQAVRDSSLVLDNSDSGGEEVYAHKKANHVLTPASEIDWDAIDSERERALTWTRKADELTNGDGASHMLLAIAKRYKTFFDSDGLSLDERVRVQSAVYHIEKKLRTRSSFLAPPPIQSFVKRRQSEQKMRSDALRKRREKDLVVRQALEIKNDERTSLMQGSREELPGVVNGEGTTESQSGINPGLVPPERFMADSGSEVVRTRQKDNWPEAAVSASNRQGALLDERHHMASRPTPQHHLPYTMPLTSPASRRDHIPNHGGAVPPPLPPPGMSSSSKRLGAFEHRFPPPLPGPANNHKPLPPAGFPPNDAPMHRPPPSPRSAIPEHRYTSAPVRHQSASVKTRSDGLYSYQRSLKSPRERNGLSSTKPYTSETREDRGYSAQGIQKSPREFVPSRHHDASKETREDHGYSRYQCSQNSPLASDRRFDSKREIREDRGYGSYHHPSRSTEVLVPDARYTGLTTISEDRGYGPRKAQEPSSRERHEQYRSGGVMYKHPEKERYSEGKRSRSYSRSPRHGERHYRSYSRSSSRSRSRSLSYSGSSSRSRSRSRSSSRRSRSHRRTDHYADRHPVTRREGSKLGHPSRQRSRSRSSSRSSSSMSASPPAKHYRRRSPEPSHSESSRRRSSHVTSSHRSYSNDHPKEYVNDHPKEYAKGYPKEYVNDHPREYPGPKSYPKEYVNDHPKEYLKGYQNEYVGNVQERVKSYPKEHGIEYLETYPSKSYPTEHENDYRRHSPLPEGRNSYRQRPQYRHSPSQTRHSLSSREHSRGDGSWAVEPRAKPIAAPEKHRRSTRWQPRP</sequence>
<name>A0AAV1SZY9_9STRA</name>
<feature type="binding site" evidence="2">
    <location>
        <position position="64"/>
    </location>
    <ligand>
        <name>ATP</name>
        <dbReference type="ChEBI" id="CHEBI:30616"/>
    </ligand>
</feature>
<organism evidence="5 6">
    <name type="scientific">Peronospora matthiolae</name>
    <dbReference type="NCBI Taxonomy" id="2874970"/>
    <lineage>
        <taxon>Eukaryota</taxon>
        <taxon>Sar</taxon>
        <taxon>Stramenopiles</taxon>
        <taxon>Oomycota</taxon>
        <taxon>Peronosporomycetes</taxon>
        <taxon>Peronosporales</taxon>
        <taxon>Peronosporaceae</taxon>
        <taxon>Peronospora</taxon>
    </lineage>
</organism>
<dbReference type="Proteomes" id="UP001162060">
    <property type="component" value="Unassembled WGS sequence"/>
</dbReference>
<feature type="region of interest" description="Disordered" evidence="3">
    <location>
        <begin position="544"/>
        <end position="976"/>
    </location>
</feature>
<feature type="compositionally biased region" description="Basic and acidic residues" evidence="3">
    <location>
        <begin position="791"/>
        <end position="803"/>
    </location>
</feature>
<dbReference type="SMART" id="SM00220">
    <property type="entry name" value="S_TKc"/>
    <property type="match status" value="1"/>
</dbReference>
<proteinExistence type="predicted"/>
<dbReference type="Pfam" id="PF00069">
    <property type="entry name" value="Pkinase"/>
    <property type="match status" value="1"/>
</dbReference>
<dbReference type="InterPro" id="IPR011009">
    <property type="entry name" value="Kinase-like_dom_sf"/>
</dbReference>
<dbReference type="AlphaFoldDB" id="A0AAV1SZY9"/>
<dbReference type="InterPro" id="IPR050235">
    <property type="entry name" value="CK1_Ser-Thr_kinase"/>
</dbReference>
<feature type="compositionally biased region" description="Basic and acidic residues" evidence="3">
    <location>
        <begin position="932"/>
        <end position="976"/>
    </location>
</feature>
<reference evidence="5" key="1">
    <citation type="submission" date="2024-01" db="EMBL/GenBank/DDBJ databases">
        <authorList>
            <person name="Webb A."/>
        </authorList>
    </citation>
    <scope>NUCLEOTIDE SEQUENCE</scope>
    <source>
        <strain evidence="5">Pm1</strain>
    </source>
</reference>
<feature type="compositionally biased region" description="Basic and acidic residues" evidence="3">
    <location>
        <begin position="761"/>
        <end position="783"/>
    </location>
</feature>
<feature type="compositionally biased region" description="Polar residues" evidence="3">
    <location>
        <begin position="470"/>
        <end position="479"/>
    </location>
</feature>
<feature type="compositionally biased region" description="Basic residues" evidence="3">
    <location>
        <begin position="804"/>
        <end position="830"/>
    </location>
</feature>
<gene>
    <name evidence="5" type="ORF">PM001_LOCUS936</name>
</gene>
<evidence type="ECO:0000313" key="5">
    <source>
        <dbReference type="EMBL" id="CAK7894991.1"/>
    </source>
</evidence>
<comment type="caution">
    <text evidence="5">The sequence shown here is derived from an EMBL/GenBank/DDBJ whole genome shotgun (WGS) entry which is preliminary data.</text>
</comment>
<evidence type="ECO:0000256" key="1">
    <source>
        <dbReference type="ARBA" id="ARBA00023860"/>
    </source>
</evidence>
<feature type="compositionally biased region" description="Basic and acidic residues" evidence="3">
    <location>
        <begin position="1019"/>
        <end position="1028"/>
    </location>
</feature>
<evidence type="ECO:0000256" key="2">
    <source>
        <dbReference type="PROSITE-ProRule" id="PRU10141"/>
    </source>
</evidence>
<feature type="region of interest" description="Disordered" evidence="3">
    <location>
        <begin position="463"/>
        <end position="486"/>
    </location>
</feature>
<keyword evidence="2" id="KW-0547">Nucleotide-binding</keyword>
<dbReference type="GO" id="GO:0005524">
    <property type="term" value="F:ATP binding"/>
    <property type="evidence" value="ECO:0007669"/>
    <property type="project" value="UniProtKB-UniRule"/>
</dbReference>
<dbReference type="PROSITE" id="PS00107">
    <property type="entry name" value="PROTEIN_KINASE_ATP"/>
    <property type="match status" value="1"/>
</dbReference>
<dbReference type="InterPro" id="IPR000719">
    <property type="entry name" value="Prot_kinase_dom"/>
</dbReference>
<feature type="compositionally biased region" description="Polar residues" evidence="3">
    <location>
        <begin position="659"/>
        <end position="668"/>
    </location>
</feature>
<dbReference type="Gene3D" id="1.10.510.10">
    <property type="entry name" value="Transferase(Phosphotransferase) domain 1"/>
    <property type="match status" value="1"/>
</dbReference>
<feature type="compositionally biased region" description="Basic and acidic residues" evidence="3">
    <location>
        <begin position="860"/>
        <end position="875"/>
    </location>
</feature>
<feature type="compositionally biased region" description="Basic residues" evidence="3">
    <location>
        <begin position="878"/>
        <end position="888"/>
    </location>
</feature>
<protein>
    <recommendedName>
        <fullName evidence="1">Casein kinase I</fullName>
    </recommendedName>
</protein>
<keyword evidence="2" id="KW-0067">ATP-binding</keyword>
<feature type="compositionally biased region" description="Low complexity" evidence="3">
    <location>
        <begin position="831"/>
        <end position="841"/>
    </location>
</feature>
<evidence type="ECO:0000313" key="6">
    <source>
        <dbReference type="Proteomes" id="UP001162060"/>
    </source>
</evidence>
<dbReference type="EMBL" id="CAKLBY020000004">
    <property type="protein sequence ID" value="CAK7894991.1"/>
    <property type="molecule type" value="Genomic_DNA"/>
</dbReference>